<dbReference type="RefSeq" id="WP_069911644.1">
    <property type="nucleotide sequence ID" value="NZ_LAJE02000335.1"/>
</dbReference>
<dbReference type="AlphaFoldDB" id="A0A1E5XKJ1"/>
<dbReference type="InterPro" id="IPR029063">
    <property type="entry name" value="SAM-dependent_MTases_sf"/>
</dbReference>
<evidence type="ECO:0000259" key="1">
    <source>
        <dbReference type="Pfam" id="PF08241"/>
    </source>
</evidence>
<reference evidence="2 3" key="1">
    <citation type="journal article" date="2015" name="Genome Announc.">
        <title>Genome Assemblies of Three Soil-Associated Devosia species: D. insulae, D. limi, and D. soli.</title>
        <authorList>
            <person name="Hassan Y.I."/>
            <person name="Lepp D."/>
            <person name="Zhou T."/>
        </authorList>
    </citation>
    <scope>NUCLEOTIDE SEQUENCE [LARGE SCALE GENOMIC DNA]</scope>
    <source>
        <strain evidence="2 3">DS-56</strain>
    </source>
</reference>
<organism evidence="2 3">
    <name type="scientific">Devosia insulae DS-56</name>
    <dbReference type="NCBI Taxonomy" id="1116389"/>
    <lineage>
        <taxon>Bacteria</taxon>
        <taxon>Pseudomonadati</taxon>
        <taxon>Pseudomonadota</taxon>
        <taxon>Alphaproteobacteria</taxon>
        <taxon>Hyphomicrobiales</taxon>
        <taxon>Devosiaceae</taxon>
        <taxon>Devosia</taxon>
    </lineage>
</organism>
<dbReference type="InterPro" id="IPR013216">
    <property type="entry name" value="Methyltransf_11"/>
</dbReference>
<feature type="domain" description="Methyltransferase type 11" evidence="1">
    <location>
        <begin position="25"/>
        <end position="120"/>
    </location>
</feature>
<dbReference type="EMBL" id="LAJE02000335">
    <property type="protein sequence ID" value="OEO29092.1"/>
    <property type="molecule type" value="Genomic_DNA"/>
</dbReference>
<evidence type="ECO:0000313" key="2">
    <source>
        <dbReference type="EMBL" id="OEO29092.1"/>
    </source>
</evidence>
<dbReference type="SUPFAM" id="SSF53335">
    <property type="entry name" value="S-adenosyl-L-methionine-dependent methyltransferases"/>
    <property type="match status" value="1"/>
</dbReference>
<dbReference type="CDD" id="cd02440">
    <property type="entry name" value="AdoMet_MTases"/>
    <property type="match status" value="1"/>
</dbReference>
<accession>A0A1E5XKJ1</accession>
<comment type="caution">
    <text evidence="2">The sequence shown here is derived from an EMBL/GenBank/DDBJ whole genome shotgun (WGS) entry which is preliminary data.</text>
</comment>
<protein>
    <recommendedName>
        <fullName evidence="1">Methyltransferase type 11 domain-containing protein</fullName>
    </recommendedName>
</protein>
<proteinExistence type="predicted"/>
<dbReference type="Pfam" id="PF08241">
    <property type="entry name" value="Methyltransf_11"/>
    <property type="match status" value="1"/>
</dbReference>
<gene>
    <name evidence="2" type="ORF">VW23_002550</name>
</gene>
<dbReference type="GO" id="GO:0008757">
    <property type="term" value="F:S-adenosylmethionine-dependent methyltransferase activity"/>
    <property type="evidence" value="ECO:0007669"/>
    <property type="project" value="InterPro"/>
</dbReference>
<dbReference type="Proteomes" id="UP000095463">
    <property type="component" value="Unassembled WGS sequence"/>
</dbReference>
<sequence length="251" mass="28162">MAFERDWGCRLMEGQSEFQRARRILEVGGGDFRRAIALAQAYPDKQFISIDFRYSTEAKQNVASAAGLDNLSFVHASLNDRLFGPETFDFVFSIAVMEHVAELEVFLAEAFAILTARGVYSFFEAPFWTSRTGHHFEHANPAVNAILDAYQHIGLDADGMRAFLASCDKLPFDPETCIRKIYHRPDLSRLSPSETRRIVAASPFTIVEWTERVDGHFDEASAIAAMQAHGDRYTLADFRVGGVFVRLLKAG</sequence>
<name>A0A1E5XKJ1_9HYPH</name>
<keyword evidence="3" id="KW-1185">Reference proteome</keyword>
<dbReference type="OrthoDB" id="5517736at2"/>
<evidence type="ECO:0000313" key="3">
    <source>
        <dbReference type="Proteomes" id="UP000095463"/>
    </source>
</evidence>
<dbReference type="Gene3D" id="3.40.50.150">
    <property type="entry name" value="Vaccinia Virus protein VP39"/>
    <property type="match status" value="1"/>
</dbReference>